<proteinExistence type="inferred from homology"/>
<dbReference type="InterPro" id="IPR025105">
    <property type="entry name" value="DUF4010"/>
</dbReference>
<comment type="similarity">
    <text evidence="2">Belongs to the MgtC/SapB family.</text>
</comment>
<evidence type="ECO:0000313" key="12">
    <source>
        <dbReference type="Proteomes" id="UP000292307"/>
    </source>
</evidence>
<dbReference type="InterPro" id="IPR049177">
    <property type="entry name" value="MgtC_SapB_SrpB_YhiD_N"/>
</dbReference>
<dbReference type="GO" id="GO:0005886">
    <property type="term" value="C:plasma membrane"/>
    <property type="evidence" value="ECO:0007669"/>
    <property type="project" value="UniProtKB-SubCell"/>
</dbReference>
<dbReference type="Pfam" id="PF13194">
    <property type="entry name" value="DUF4010"/>
    <property type="match status" value="1"/>
</dbReference>
<evidence type="ECO:0000313" key="10">
    <source>
        <dbReference type="EMBL" id="GGY56713.1"/>
    </source>
</evidence>
<evidence type="ECO:0000313" key="11">
    <source>
        <dbReference type="EMBL" id="QBI02835.1"/>
    </source>
</evidence>
<keyword evidence="5 7" id="KW-1133">Transmembrane helix</keyword>
<feature type="domain" description="MgtC/SapB/SrpB/YhiD N-terminal" evidence="8">
    <location>
        <begin position="30"/>
        <end position="142"/>
    </location>
</feature>
<dbReference type="PANTHER" id="PTHR39084:SF1">
    <property type="entry name" value="DUF4010 DOMAIN-CONTAINING PROTEIN"/>
    <property type="match status" value="1"/>
</dbReference>
<evidence type="ECO:0000259" key="8">
    <source>
        <dbReference type="Pfam" id="PF02308"/>
    </source>
</evidence>
<keyword evidence="4 7" id="KW-0812">Transmembrane</keyword>
<dbReference type="RefSeq" id="WP_131146944.1">
    <property type="nucleotide sequence ID" value="NZ_BMWV01000011.1"/>
</dbReference>
<evidence type="ECO:0000256" key="3">
    <source>
        <dbReference type="ARBA" id="ARBA00022475"/>
    </source>
</evidence>
<gene>
    <name evidence="11" type="ORF">EYF70_19785</name>
    <name evidence="10" type="ORF">GCM10007387_44070</name>
</gene>
<name>A0A411X1U2_9BURK</name>
<reference evidence="11 12" key="2">
    <citation type="submission" date="2019-02" db="EMBL/GenBank/DDBJ databases">
        <title>Draft Genome Sequences of Six Type Strains of the Genus Massilia.</title>
        <authorList>
            <person name="Miess H."/>
            <person name="Frediansyhah A."/>
            <person name="Gross H."/>
        </authorList>
    </citation>
    <scope>NUCLEOTIDE SEQUENCE [LARGE SCALE GENOMIC DNA]</scope>
    <source>
        <strain evidence="11 12">DSM 17472</strain>
    </source>
</reference>
<feature type="transmembrane region" description="Helical" evidence="7">
    <location>
        <begin position="409"/>
        <end position="430"/>
    </location>
</feature>
<feature type="transmembrane region" description="Helical" evidence="7">
    <location>
        <begin position="238"/>
        <end position="259"/>
    </location>
</feature>
<feature type="transmembrane region" description="Helical" evidence="7">
    <location>
        <begin position="381"/>
        <end position="402"/>
    </location>
</feature>
<feature type="transmembrane region" description="Helical" evidence="7">
    <location>
        <begin position="314"/>
        <end position="335"/>
    </location>
</feature>
<comment type="subcellular location">
    <subcellularLocation>
        <location evidence="1">Cell membrane</location>
        <topology evidence="1">Multi-pass membrane protein</topology>
    </subcellularLocation>
</comment>
<dbReference type="PRINTS" id="PR01837">
    <property type="entry name" value="MGTCSAPBPROT"/>
</dbReference>
<reference evidence="10" key="3">
    <citation type="submission" date="2022-12" db="EMBL/GenBank/DDBJ databases">
        <authorList>
            <person name="Sun Q."/>
            <person name="Kim S."/>
        </authorList>
    </citation>
    <scope>NUCLEOTIDE SEQUENCE</scope>
    <source>
        <strain evidence="10">KCTC 12343</strain>
    </source>
</reference>
<dbReference type="OrthoDB" id="9813718at2"/>
<evidence type="ECO:0000256" key="7">
    <source>
        <dbReference type="SAM" id="Phobius"/>
    </source>
</evidence>
<keyword evidence="12" id="KW-1185">Reference proteome</keyword>
<keyword evidence="3" id="KW-1003">Cell membrane</keyword>
<dbReference type="PANTHER" id="PTHR39084">
    <property type="entry name" value="MEMBRANE PROTEIN-RELATED"/>
    <property type="match status" value="1"/>
</dbReference>
<keyword evidence="6 7" id="KW-0472">Membrane</keyword>
<feature type="transmembrane region" description="Helical" evidence="7">
    <location>
        <begin position="153"/>
        <end position="170"/>
    </location>
</feature>
<evidence type="ECO:0000256" key="6">
    <source>
        <dbReference type="ARBA" id="ARBA00023136"/>
    </source>
</evidence>
<evidence type="ECO:0000256" key="5">
    <source>
        <dbReference type="ARBA" id="ARBA00022989"/>
    </source>
</evidence>
<feature type="transmembrane region" description="Helical" evidence="7">
    <location>
        <begin position="266"/>
        <end position="294"/>
    </location>
</feature>
<reference evidence="10" key="1">
    <citation type="journal article" date="2014" name="Int. J. Syst. Evol. Microbiol.">
        <title>Complete genome sequence of Corynebacterium casei LMG S-19264T (=DSM 44701T), isolated from a smear-ripened cheese.</title>
        <authorList>
            <consortium name="US DOE Joint Genome Institute (JGI-PGF)"/>
            <person name="Walter F."/>
            <person name="Albersmeier A."/>
            <person name="Kalinowski J."/>
            <person name="Ruckert C."/>
        </authorList>
    </citation>
    <scope>NUCLEOTIDE SEQUENCE</scope>
    <source>
        <strain evidence="10">KCTC 12343</strain>
    </source>
</reference>
<feature type="domain" description="DUF4010" evidence="9">
    <location>
        <begin position="191"/>
        <end position="401"/>
    </location>
</feature>
<dbReference type="Proteomes" id="UP000292307">
    <property type="component" value="Chromosome"/>
</dbReference>
<feature type="transmembrane region" description="Helical" evidence="7">
    <location>
        <begin position="185"/>
        <end position="204"/>
    </location>
</feature>
<evidence type="ECO:0000256" key="4">
    <source>
        <dbReference type="ARBA" id="ARBA00022692"/>
    </source>
</evidence>
<evidence type="ECO:0000256" key="2">
    <source>
        <dbReference type="ARBA" id="ARBA00009298"/>
    </source>
</evidence>
<feature type="transmembrane region" description="Helical" evidence="7">
    <location>
        <begin position="347"/>
        <end position="369"/>
    </location>
</feature>
<organism evidence="10 13">
    <name type="scientific">Pseudoduganella albidiflava</name>
    <dbReference type="NCBI Taxonomy" id="321983"/>
    <lineage>
        <taxon>Bacteria</taxon>
        <taxon>Pseudomonadati</taxon>
        <taxon>Pseudomonadota</taxon>
        <taxon>Betaproteobacteria</taxon>
        <taxon>Burkholderiales</taxon>
        <taxon>Oxalobacteraceae</taxon>
        <taxon>Telluria group</taxon>
        <taxon>Pseudoduganella</taxon>
    </lineage>
</organism>
<feature type="transmembrane region" description="Helical" evidence="7">
    <location>
        <begin position="72"/>
        <end position="90"/>
    </location>
</feature>
<feature type="transmembrane region" description="Helical" evidence="7">
    <location>
        <begin position="20"/>
        <end position="41"/>
    </location>
</feature>
<dbReference type="AlphaFoldDB" id="A0A411X1U2"/>
<feature type="transmembrane region" description="Helical" evidence="7">
    <location>
        <begin position="211"/>
        <end position="232"/>
    </location>
</feature>
<protein>
    <submittedName>
        <fullName evidence="11">DUF4010 domain-containing protein</fullName>
    </submittedName>
    <submittedName>
        <fullName evidence="10">Membrane protein</fullName>
    </submittedName>
</protein>
<evidence type="ECO:0000313" key="13">
    <source>
        <dbReference type="Proteomes" id="UP000628442"/>
    </source>
</evidence>
<feature type="transmembrane region" description="Helical" evidence="7">
    <location>
        <begin position="50"/>
        <end position="66"/>
    </location>
</feature>
<dbReference type="EMBL" id="BMWV01000011">
    <property type="protein sequence ID" value="GGY56713.1"/>
    <property type="molecule type" value="Genomic_DNA"/>
</dbReference>
<dbReference type="InterPro" id="IPR003416">
    <property type="entry name" value="MgtC/SapB/SrpB/YhiD_fam"/>
</dbReference>
<dbReference type="Proteomes" id="UP000628442">
    <property type="component" value="Unassembled WGS sequence"/>
</dbReference>
<dbReference type="EMBL" id="CP036401">
    <property type="protein sequence ID" value="QBI02835.1"/>
    <property type="molecule type" value="Genomic_DNA"/>
</dbReference>
<dbReference type="Pfam" id="PF02308">
    <property type="entry name" value="MgtC"/>
    <property type="match status" value="1"/>
</dbReference>
<accession>A0A411X1U2</accession>
<evidence type="ECO:0000256" key="1">
    <source>
        <dbReference type="ARBA" id="ARBA00004651"/>
    </source>
</evidence>
<evidence type="ECO:0000259" key="9">
    <source>
        <dbReference type="Pfam" id="PF13194"/>
    </source>
</evidence>
<sequence>MSLISALPAAPGVIHPVTDWPYLEMLTRFALALALGLLIGLERERRKKEAGLRTFGFIAVLGAVGASLGDMYAYIVLCLTGLLTIFLNLQDMRTHEGTELTTSAAMLVTCIAGIMCGKGHTLTPAAIMVSSTALLAWKDILQGFSIGLTERELRSALLLAILAIVIYPALPTGSIGPMGLIQPRAAWATVILIAGIGFVNYVLWKAFGARGVAIAGFLGGLVNSSVTVNELASRVSGGAVGAVAAAAYRGILLATVAMVMRNAVILALLAPAVAVAGIGAFAGMLAATAFFVFVRRHPATPDVQLPADGQENQIVLPFSLWSALKYGLVFLLLHIVGVLTQKYFGNVGFYVVSALGGTVSSASAVAAAASLAAEGKLELDVAATGAILASLASVAINLPFVLRVPNRRFVMSIALAMGVIAAVGLCGLLLGEPLARFVTDHLPELTQLRSGPLGPAPSTAGLLHP</sequence>